<dbReference type="Proteomes" id="UP000294508">
    <property type="component" value="Unassembled WGS sequence"/>
</dbReference>
<dbReference type="InterPro" id="IPR019587">
    <property type="entry name" value="Polyketide_cyclase/dehydratase"/>
</dbReference>
<organism evidence="1 2">
    <name type="scientific">Kribbella steppae</name>
    <dbReference type="NCBI Taxonomy" id="2512223"/>
    <lineage>
        <taxon>Bacteria</taxon>
        <taxon>Bacillati</taxon>
        <taxon>Actinomycetota</taxon>
        <taxon>Actinomycetes</taxon>
        <taxon>Propionibacteriales</taxon>
        <taxon>Kribbellaceae</taxon>
        <taxon>Kribbella</taxon>
    </lineage>
</organism>
<evidence type="ECO:0000313" key="2">
    <source>
        <dbReference type="Proteomes" id="UP000294508"/>
    </source>
</evidence>
<reference evidence="1 2" key="1">
    <citation type="journal article" date="2015" name="Stand. Genomic Sci.">
        <title>Genomic Encyclopedia of Bacterial and Archaeal Type Strains, Phase III: the genomes of soil and plant-associated and newly described type strains.</title>
        <authorList>
            <person name="Whitman W.B."/>
            <person name="Woyke T."/>
            <person name="Klenk H.P."/>
            <person name="Zhou Y."/>
            <person name="Lilburn T.G."/>
            <person name="Beck B.J."/>
            <person name="De Vos P."/>
            <person name="Vandamme P."/>
            <person name="Eisen J.A."/>
            <person name="Garrity G."/>
            <person name="Hugenholtz P."/>
            <person name="Kyrpides N.C."/>
        </authorList>
    </citation>
    <scope>NUCLEOTIDE SEQUENCE [LARGE SCALE GENOMIC DNA]</scope>
    <source>
        <strain evidence="1 2">VKM Ac-2572</strain>
    </source>
</reference>
<dbReference type="SUPFAM" id="SSF55961">
    <property type="entry name" value="Bet v1-like"/>
    <property type="match status" value="1"/>
</dbReference>
<keyword evidence="2" id="KW-1185">Reference proteome</keyword>
<accession>A0A4R2HX64</accession>
<gene>
    <name evidence="1" type="ORF">EV652_101661</name>
</gene>
<dbReference type="Gene3D" id="3.30.530.20">
    <property type="match status" value="1"/>
</dbReference>
<dbReference type="AlphaFoldDB" id="A0A4R2HX64"/>
<protein>
    <submittedName>
        <fullName evidence="1">Polyketide cyclase/dehydrase/lipid transport protein</fullName>
    </submittedName>
</protein>
<proteinExistence type="predicted"/>
<evidence type="ECO:0000313" key="1">
    <source>
        <dbReference type="EMBL" id="TCO35776.1"/>
    </source>
</evidence>
<comment type="caution">
    <text evidence="1">The sequence shown here is derived from an EMBL/GenBank/DDBJ whole genome shotgun (WGS) entry which is preliminary data.</text>
</comment>
<dbReference type="InterPro" id="IPR023393">
    <property type="entry name" value="START-like_dom_sf"/>
</dbReference>
<dbReference type="RefSeq" id="WP_132207419.1">
    <property type="nucleotide sequence ID" value="NZ_SLWN01000001.1"/>
</dbReference>
<dbReference type="OrthoDB" id="4618973at2"/>
<name>A0A4R2HX64_9ACTN</name>
<dbReference type="Pfam" id="PF10604">
    <property type="entry name" value="Polyketide_cyc2"/>
    <property type="match status" value="1"/>
</dbReference>
<dbReference type="EMBL" id="SLWN01000001">
    <property type="protein sequence ID" value="TCO35776.1"/>
    <property type="molecule type" value="Genomic_DNA"/>
</dbReference>
<dbReference type="CDD" id="cd07812">
    <property type="entry name" value="SRPBCC"/>
    <property type="match status" value="1"/>
</dbReference>
<sequence length="150" mass="16649">MPDLSESITVSAPALSVYGLVSDLPRMSEWSPECTRVSWSSRTPGPSVGARFVGHNRAGAVRWFTFGRVVDAVPGERFSFVVTFGPIPISLWSYDFSSLESGCEVTESWTDHRPAAFRAMFRPFFGDRVRANDRGIRITLERLKTAAETA</sequence>